<keyword evidence="1" id="KW-1133">Transmembrane helix</keyword>
<sequence length="134" mass="14620">MTELTEFLFPAPARRSFGSIVRWWESRRLAFNVFVGGAGLVSLSALGLTALLPGDLPVPSDWPSIVLAFGVMANVCYVMGPTVEIALQKLWGDKVLPVGPTLFRMGLTFSVGLALFPALLISMFWVARIVFSLF</sequence>
<proteinExistence type="predicted"/>
<protein>
    <recommendedName>
        <fullName evidence="3">Major facilitator superfamily (MFS) profile domain-containing protein</fullName>
    </recommendedName>
</protein>
<gene>
    <name evidence="2" type="ORF">METZ01_LOCUS30606</name>
</gene>
<feature type="transmembrane region" description="Helical" evidence="1">
    <location>
        <begin position="107"/>
        <end position="131"/>
    </location>
</feature>
<feature type="transmembrane region" description="Helical" evidence="1">
    <location>
        <begin position="29"/>
        <end position="52"/>
    </location>
</feature>
<name>A0A381QEK0_9ZZZZ</name>
<organism evidence="2">
    <name type="scientific">marine metagenome</name>
    <dbReference type="NCBI Taxonomy" id="408172"/>
    <lineage>
        <taxon>unclassified sequences</taxon>
        <taxon>metagenomes</taxon>
        <taxon>ecological metagenomes</taxon>
    </lineage>
</organism>
<evidence type="ECO:0000313" key="2">
    <source>
        <dbReference type="EMBL" id="SUZ77752.1"/>
    </source>
</evidence>
<evidence type="ECO:0008006" key="3">
    <source>
        <dbReference type="Google" id="ProtNLM"/>
    </source>
</evidence>
<keyword evidence="1" id="KW-0812">Transmembrane</keyword>
<evidence type="ECO:0000256" key="1">
    <source>
        <dbReference type="SAM" id="Phobius"/>
    </source>
</evidence>
<dbReference type="EMBL" id="UINC01001327">
    <property type="protein sequence ID" value="SUZ77752.1"/>
    <property type="molecule type" value="Genomic_DNA"/>
</dbReference>
<reference evidence="2" key="1">
    <citation type="submission" date="2018-05" db="EMBL/GenBank/DDBJ databases">
        <authorList>
            <person name="Lanie J.A."/>
            <person name="Ng W.-L."/>
            <person name="Kazmierczak K.M."/>
            <person name="Andrzejewski T.M."/>
            <person name="Davidsen T.M."/>
            <person name="Wayne K.J."/>
            <person name="Tettelin H."/>
            <person name="Glass J.I."/>
            <person name="Rusch D."/>
            <person name="Podicherti R."/>
            <person name="Tsui H.-C.T."/>
            <person name="Winkler M.E."/>
        </authorList>
    </citation>
    <scope>NUCLEOTIDE SEQUENCE</scope>
</reference>
<accession>A0A381QEK0</accession>
<dbReference type="AlphaFoldDB" id="A0A381QEK0"/>
<keyword evidence="1" id="KW-0472">Membrane</keyword>
<feature type="transmembrane region" description="Helical" evidence="1">
    <location>
        <begin position="64"/>
        <end position="87"/>
    </location>
</feature>